<accession>A0AAV7VV38</accession>
<gene>
    <name evidence="1" type="ORF">NDU88_007957</name>
</gene>
<name>A0AAV7VV38_PLEWA</name>
<keyword evidence="2" id="KW-1185">Reference proteome</keyword>
<evidence type="ECO:0000313" key="2">
    <source>
        <dbReference type="Proteomes" id="UP001066276"/>
    </source>
</evidence>
<protein>
    <submittedName>
        <fullName evidence="1">Uncharacterized protein</fullName>
    </submittedName>
</protein>
<dbReference type="AlphaFoldDB" id="A0AAV7VV38"/>
<evidence type="ECO:0000313" key="1">
    <source>
        <dbReference type="EMBL" id="KAJ1204176.1"/>
    </source>
</evidence>
<organism evidence="1 2">
    <name type="scientific">Pleurodeles waltl</name>
    <name type="common">Iberian ribbed newt</name>
    <dbReference type="NCBI Taxonomy" id="8319"/>
    <lineage>
        <taxon>Eukaryota</taxon>
        <taxon>Metazoa</taxon>
        <taxon>Chordata</taxon>
        <taxon>Craniata</taxon>
        <taxon>Vertebrata</taxon>
        <taxon>Euteleostomi</taxon>
        <taxon>Amphibia</taxon>
        <taxon>Batrachia</taxon>
        <taxon>Caudata</taxon>
        <taxon>Salamandroidea</taxon>
        <taxon>Salamandridae</taxon>
        <taxon>Pleurodelinae</taxon>
        <taxon>Pleurodeles</taxon>
    </lineage>
</organism>
<dbReference type="Proteomes" id="UP001066276">
    <property type="component" value="Chromosome 2_1"/>
</dbReference>
<sequence length="110" mass="13300">MMRILIKHSEKKTIKRQVEIDKIEKSIEHLNLKEATKKNYEIMDKVLEDYQLYLCDKKLHKIKRDDLDYKEGIIYTFARKHDNLSIYCKVYSHLSILRWALFFLVSSCCV</sequence>
<comment type="caution">
    <text evidence="1">The sequence shown here is derived from an EMBL/GenBank/DDBJ whole genome shotgun (WGS) entry which is preliminary data.</text>
</comment>
<reference evidence="1" key="1">
    <citation type="journal article" date="2022" name="bioRxiv">
        <title>Sequencing and chromosome-scale assembly of the giantPleurodeles waltlgenome.</title>
        <authorList>
            <person name="Brown T."/>
            <person name="Elewa A."/>
            <person name="Iarovenko S."/>
            <person name="Subramanian E."/>
            <person name="Araus A.J."/>
            <person name="Petzold A."/>
            <person name="Susuki M."/>
            <person name="Suzuki K.-i.T."/>
            <person name="Hayashi T."/>
            <person name="Toyoda A."/>
            <person name="Oliveira C."/>
            <person name="Osipova E."/>
            <person name="Leigh N.D."/>
            <person name="Simon A."/>
            <person name="Yun M.H."/>
        </authorList>
    </citation>
    <scope>NUCLEOTIDE SEQUENCE</scope>
    <source>
        <strain evidence="1">20211129_DDA</strain>
        <tissue evidence="1">Liver</tissue>
    </source>
</reference>
<proteinExistence type="predicted"/>
<dbReference type="EMBL" id="JANPWB010000003">
    <property type="protein sequence ID" value="KAJ1204176.1"/>
    <property type="molecule type" value="Genomic_DNA"/>
</dbReference>